<feature type="transmembrane region" description="Helical" evidence="1">
    <location>
        <begin position="71"/>
        <end position="88"/>
    </location>
</feature>
<proteinExistence type="predicted"/>
<feature type="transmembrane region" description="Helical" evidence="1">
    <location>
        <begin position="351"/>
        <end position="378"/>
    </location>
</feature>
<feature type="transmembrane region" description="Helical" evidence="1">
    <location>
        <begin position="22"/>
        <end position="39"/>
    </location>
</feature>
<keyword evidence="3" id="KW-1185">Reference proteome</keyword>
<keyword evidence="1" id="KW-0472">Membrane</keyword>
<keyword evidence="1" id="KW-0812">Transmembrane</keyword>
<dbReference type="RefSeq" id="WP_301217770.1">
    <property type="nucleotide sequence ID" value="NZ_JAROCB010000002.1"/>
</dbReference>
<name>A0ABT8IWB0_9MICO</name>
<organism evidence="2 3">
    <name type="scientific">Leifsonia virtsii</name>
    <dbReference type="NCBI Taxonomy" id="3035915"/>
    <lineage>
        <taxon>Bacteria</taxon>
        <taxon>Bacillati</taxon>
        <taxon>Actinomycetota</taxon>
        <taxon>Actinomycetes</taxon>
        <taxon>Micrococcales</taxon>
        <taxon>Microbacteriaceae</taxon>
        <taxon>Leifsonia</taxon>
    </lineage>
</organism>
<evidence type="ECO:0000313" key="3">
    <source>
        <dbReference type="Proteomes" id="UP001174210"/>
    </source>
</evidence>
<feature type="transmembrane region" description="Helical" evidence="1">
    <location>
        <begin position="205"/>
        <end position="228"/>
    </location>
</feature>
<feature type="transmembrane region" description="Helical" evidence="1">
    <location>
        <begin position="150"/>
        <end position="168"/>
    </location>
</feature>
<protein>
    <submittedName>
        <fullName evidence="2">Uncharacterized protein</fullName>
    </submittedName>
</protein>
<feature type="transmembrane region" description="Helical" evidence="1">
    <location>
        <begin position="234"/>
        <end position="265"/>
    </location>
</feature>
<evidence type="ECO:0000256" key="1">
    <source>
        <dbReference type="SAM" id="Phobius"/>
    </source>
</evidence>
<feature type="transmembrane region" description="Helical" evidence="1">
    <location>
        <begin position="385"/>
        <end position="413"/>
    </location>
</feature>
<feature type="transmembrane region" description="Helical" evidence="1">
    <location>
        <begin position="46"/>
        <end position="65"/>
    </location>
</feature>
<dbReference type="EMBL" id="JAROCB010000002">
    <property type="protein sequence ID" value="MDN4597109.1"/>
    <property type="molecule type" value="Genomic_DNA"/>
</dbReference>
<feature type="transmembrane region" description="Helical" evidence="1">
    <location>
        <begin position="277"/>
        <end position="298"/>
    </location>
</feature>
<reference evidence="2" key="1">
    <citation type="submission" date="2023-03" db="EMBL/GenBank/DDBJ databases">
        <title>MT1 and MT2 Draft Genomes of Novel Species.</title>
        <authorList>
            <person name="Venkateswaran K."/>
        </authorList>
    </citation>
    <scope>NUCLEOTIDE SEQUENCE</scope>
    <source>
        <strain evidence="2">F6_8S_P_1A</strain>
    </source>
</reference>
<dbReference type="Proteomes" id="UP001174210">
    <property type="component" value="Unassembled WGS sequence"/>
</dbReference>
<feature type="transmembrane region" description="Helical" evidence="1">
    <location>
        <begin position="95"/>
        <end position="114"/>
    </location>
</feature>
<sequence length="457" mass="48055">MTPAVHAIVAASPVSGPALDRTLVSVAGLAVAVTAFLVLRRMPRTAVGVWIAVLCFVPIWIGLGIGFNGNYYLPAVTAMALLATVALLPVHSYRFGMMDGLVALLVVFALASLITENAGIALGFAFSLFTYFVAGYVFGRVAALRVDPTWIYGAVGVAFTVVSVLTLIEFFGHWNPFVAITANNSMYSIWGTIQERGGVARAEGAFGHSIALGSSLAIAIPLTLAARFPLLVRAAMVLLMLSATVLTFSRIGMIGALLGLLLSILFMRDAISRRARIVLTSSIIAVAALLFPLVTTVFDDAGAEATGSADYRGDLLSLIGSMNPVGVADSARRDSTGQVYFGNFRSIDSQLILTGLSSGFLALLLVVLALAIGIVLVVTRRATPATIAVVAQIPALATVALITQYSVFLWVAVGIAATTQHLTPTAAEATLLAPQHRFRPVAEPVAETARLRERSAR</sequence>
<evidence type="ECO:0000313" key="2">
    <source>
        <dbReference type="EMBL" id="MDN4597109.1"/>
    </source>
</evidence>
<accession>A0ABT8IWB0</accession>
<gene>
    <name evidence="2" type="ORF">P5G59_08145</name>
</gene>
<keyword evidence="1" id="KW-1133">Transmembrane helix</keyword>
<comment type="caution">
    <text evidence="2">The sequence shown here is derived from an EMBL/GenBank/DDBJ whole genome shotgun (WGS) entry which is preliminary data.</text>
</comment>